<keyword evidence="1" id="KW-0812">Transmembrane</keyword>
<evidence type="ECO:0000256" key="1">
    <source>
        <dbReference type="SAM" id="Phobius"/>
    </source>
</evidence>
<reference evidence="2 3" key="1">
    <citation type="submission" date="2019-10" db="EMBL/GenBank/DDBJ databases">
        <title>Streptococcus mitis of the oral and urogenital tracts.</title>
        <authorList>
            <person name="Price T."/>
            <person name="Mores C.R."/>
            <person name="Putonti C."/>
            <person name="Wolfe A.J."/>
        </authorList>
    </citation>
    <scope>NUCLEOTIDE SEQUENCE [LARGE SCALE GENOMIC DNA]</scope>
    <source>
        <strain evidence="2 3">SM16</strain>
    </source>
</reference>
<evidence type="ECO:0000313" key="3">
    <source>
        <dbReference type="Proteomes" id="UP000467560"/>
    </source>
</evidence>
<proteinExistence type="predicted"/>
<dbReference type="Proteomes" id="UP000467560">
    <property type="component" value="Unassembled WGS sequence"/>
</dbReference>
<keyword evidence="1" id="KW-0472">Membrane</keyword>
<feature type="transmembrane region" description="Helical" evidence="1">
    <location>
        <begin position="182"/>
        <end position="205"/>
    </location>
</feature>
<evidence type="ECO:0008006" key="4">
    <source>
        <dbReference type="Google" id="ProtNLM"/>
    </source>
</evidence>
<name>A0A7X1RLT9_STRMT</name>
<feature type="transmembrane region" description="Helical" evidence="1">
    <location>
        <begin position="114"/>
        <end position="138"/>
    </location>
</feature>
<evidence type="ECO:0000313" key="2">
    <source>
        <dbReference type="EMBL" id="MQQ52549.1"/>
    </source>
</evidence>
<dbReference type="Pfam" id="PF12730">
    <property type="entry name" value="ABC2_membrane_4"/>
    <property type="match status" value="1"/>
</dbReference>
<feature type="transmembrane region" description="Helical" evidence="1">
    <location>
        <begin position="150"/>
        <end position="175"/>
    </location>
</feature>
<feature type="transmembrane region" description="Helical" evidence="1">
    <location>
        <begin position="20"/>
        <end position="42"/>
    </location>
</feature>
<gene>
    <name evidence="2" type="ORF">GEZ89_06210</name>
</gene>
<dbReference type="PANTHER" id="PTHR37305">
    <property type="entry name" value="INTEGRAL MEMBRANE PROTEIN-RELATED"/>
    <property type="match status" value="1"/>
</dbReference>
<keyword evidence="1" id="KW-1133">Transmembrane helix</keyword>
<protein>
    <recommendedName>
        <fullName evidence="4">ABC-2 family transporter protein</fullName>
    </recommendedName>
</protein>
<feature type="transmembrane region" description="Helical" evidence="1">
    <location>
        <begin position="225"/>
        <end position="248"/>
    </location>
</feature>
<accession>A0A7X1RLT9</accession>
<dbReference type="PANTHER" id="PTHR37305:SF1">
    <property type="entry name" value="MEMBRANE PROTEIN"/>
    <property type="match status" value="1"/>
</dbReference>
<dbReference type="RefSeq" id="WP_153225354.1">
    <property type="nucleotide sequence ID" value="NZ_WIJK01000015.1"/>
</dbReference>
<sequence>MIHTIQADFYRLFRSKGFWITELVLFALMLMGATFGATGQIISVSTSTNAETELPSKGWDGIQALINTSSNSSNLVFLCIILACLVLGVDLIGKLYKNSLTVGVSRTEFFLAKSVVLASIALMQILVSLVIAFVPATILNGLGTMPEGFIGNLLLTISLQFLCILAWLSIISFILYVTHSYLAVFIGYLISSTLLSMPMLIFPDIEILRYLSLNFAYAMTAHSQSILYTIIVTVTIILFFNISGLAVFKKKSL</sequence>
<feature type="transmembrane region" description="Helical" evidence="1">
    <location>
        <begin position="75"/>
        <end position="93"/>
    </location>
</feature>
<comment type="caution">
    <text evidence="2">The sequence shown here is derived from an EMBL/GenBank/DDBJ whole genome shotgun (WGS) entry which is preliminary data.</text>
</comment>
<organism evidence="2 3">
    <name type="scientific">Streptococcus mitis</name>
    <dbReference type="NCBI Taxonomy" id="28037"/>
    <lineage>
        <taxon>Bacteria</taxon>
        <taxon>Bacillati</taxon>
        <taxon>Bacillota</taxon>
        <taxon>Bacilli</taxon>
        <taxon>Lactobacillales</taxon>
        <taxon>Streptococcaceae</taxon>
        <taxon>Streptococcus</taxon>
        <taxon>Streptococcus mitis group</taxon>
    </lineage>
</organism>
<dbReference type="AlphaFoldDB" id="A0A7X1RLT9"/>
<dbReference type="EMBL" id="WIJK01000015">
    <property type="protein sequence ID" value="MQQ52549.1"/>
    <property type="molecule type" value="Genomic_DNA"/>
</dbReference>